<evidence type="ECO:0000313" key="9">
    <source>
        <dbReference type="Proteomes" id="UP000219602"/>
    </source>
</evidence>
<name>A0A2H3HUK4_FUSOX</name>
<organism evidence="8 9">
    <name type="scientific">Fusarium oxysporum f. sp. radicis-cucumerinum</name>
    <dbReference type="NCBI Taxonomy" id="327505"/>
    <lineage>
        <taxon>Eukaryota</taxon>
        <taxon>Fungi</taxon>
        <taxon>Dikarya</taxon>
        <taxon>Ascomycota</taxon>
        <taxon>Pezizomycotina</taxon>
        <taxon>Sordariomycetes</taxon>
        <taxon>Hypocreomycetidae</taxon>
        <taxon>Hypocreales</taxon>
        <taxon>Nectriaceae</taxon>
        <taxon>Fusarium</taxon>
        <taxon>Fusarium oxysporum species complex</taxon>
    </lineage>
</organism>
<feature type="domain" description="Rhodopsin" evidence="7">
    <location>
        <begin position="36"/>
        <end position="305"/>
    </location>
</feature>
<evidence type="ECO:0000259" key="7">
    <source>
        <dbReference type="Pfam" id="PF20684"/>
    </source>
</evidence>
<feature type="transmembrane region" description="Helical" evidence="6">
    <location>
        <begin position="288"/>
        <end position="308"/>
    </location>
</feature>
<feature type="transmembrane region" description="Helical" evidence="6">
    <location>
        <begin position="138"/>
        <end position="155"/>
    </location>
</feature>
<reference evidence="8 9" key="2">
    <citation type="journal article" date="2017" name="Sci. Rep.">
        <title>A mobile pathogenicity chromosome in Fusarium oxysporum for infection of multiple cucurbit species.</title>
        <authorList>
            <person name="van Dam P."/>
            <person name="Fokkens L."/>
            <person name="Ayukawa Y."/>
            <person name="van der Gragt M."/>
            <person name="Ter Horst A."/>
            <person name="Brankovics B."/>
            <person name="Houterman P.M."/>
            <person name="Arie T."/>
            <person name="Rep M."/>
        </authorList>
    </citation>
    <scope>NUCLEOTIDE SEQUENCE [LARGE SCALE GENOMIC DNA]</scope>
    <source>
        <strain evidence="8 9">Forc016</strain>
    </source>
</reference>
<keyword evidence="4 6" id="KW-0472">Membrane</keyword>
<feature type="transmembrane region" description="Helical" evidence="6">
    <location>
        <begin position="52"/>
        <end position="71"/>
    </location>
</feature>
<dbReference type="AlphaFoldDB" id="A0A2H3HUK4"/>
<comment type="similarity">
    <text evidence="5">Belongs to the SAT4 family.</text>
</comment>
<evidence type="ECO:0000256" key="2">
    <source>
        <dbReference type="ARBA" id="ARBA00022692"/>
    </source>
</evidence>
<evidence type="ECO:0000256" key="4">
    <source>
        <dbReference type="ARBA" id="ARBA00023136"/>
    </source>
</evidence>
<evidence type="ECO:0000313" key="8">
    <source>
        <dbReference type="EMBL" id="PCD42233.1"/>
    </source>
</evidence>
<dbReference type="GO" id="GO:0016020">
    <property type="term" value="C:membrane"/>
    <property type="evidence" value="ECO:0007669"/>
    <property type="project" value="UniProtKB-SubCell"/>
</dbReference>
<dbReference type="Proteomes" id="UP000219602">
    <property type="component" value="Chromosome 4"/>
</dbReference>
<feature type="transmembrane region" description="Helical" evidence="6">
    <location>
        <begin position="162"/>
        <end position="186"/>
    </location>
</feature>
<feature type="transmembrane region" description="Helical" evidence="6">
    <location>
        <begin position="211"/>
        <end position="233"/>
    </location>
</feature>
<evidence type="ECO:0000256" key="5">
    <source>
        <dbReference type="ARBA" id="ARBA00038359"/>
    </source>
</evidence>
<evidence type="ECO:0000256" key="1">
    <source>
        <dbReference type="ARBA" id="ARBA00004141"/>
    </source>
</evidence>
<dbReference type="InterPro" id="IPR049326">
    <property type="entry name" value="Rhodopsin_dom_fungi"/>
</dbReference>
<proteinExistence type="inferred from homology"/>
<comment type="caution">
    <text evidence="8">The sequence shown here is derived from an EMBL/GenBank/DDBJ whole genome shotgun (WGS) entry which is preliminary data.</text>
</comment>
<feature type="transmembrane region" description="Helical" evidence="6">
    <location>
        <begin position="245"/>
        <end position="268"/>
    </location>
</feature>
<protein>
    <recommendedName>
        <fullName evidence="7">Rhodopsin domain-containing protein</fullName>
    </recommendedName>
</protein>
<dbReference type="PANTHER" id="PTHR33048:SF64">
    <property type="entry name" value="INTEGRAL MEMBRANE PROTEIN"/>
    <property type="match status" value="1"/>
</dbReference>
<keyword evidence="2 6" id="KW-0812">Transmembrane</keyword>
<dbReference type="EMBL" id="MABQ02000003">
    <property type="protein sequence ID" value="PCD42233.1"/>
    <property type="molecule type" value="Genomic_DNA"/>
</dbReference>
<reference evidence="8 9" key="1">
    <citation type="journal article" date="2016" name="Environ. Microbiol.">
        <title>Effector profiles distinguish formae speciales of Fusarium oxysporum.</title>
        <authorList>
            <person name="van Dam P."/>
            <person name="Fokkens L."/>
            <person name="Schmidt S.M."/>
            <person name="Linmans J.H."/>
            <person name="Kistler H.C."/>
            <person name="Ma L.J."/>
            <person name="Rep M."/>
        </authorList>
    </citation>
    <scope>NUCLEOTIDE SEQUENCE [LARGE SCALE GENOMIC DNA]</scope>
    <source>
        <strain evidence="8 9">Forc016</strain>
    </source>
</reference>
<evidence type="ECO:0000256" key="6">
    <source>
        <dbReference type="SAM" id="Phobius"/>
    </source>
</evidence>
<dbReference type="PANTHER" id="PTHR33048">
    <property type="entry name" value="PTH11-LIKE INTEGRAL MEMBRANE PROTEIN (AFU_ORTHOLOGUE AFUA_5G11245)"/>
    <property type="match status" value="1"/>
</dbReference>
<dbReference type="Pfam" id="PF20684">
    <property type="entry name" value="Fung_rhodopsin"/>
    <property type="match status" value="1"/>
</dbReference>
<comment type="subcellular location">
    <subcellularLocation>
        <location evidence="1">Membrane</location>
        <topology evidence="1">Multi-pass membrane protein</topology>
    </subcellularLocation>
</comment>
<evidence type="ECO:0000256" key="3">
    <source>
        <dbReference type="ARBA" id="ARBA00022989"/>
    </source>
</evidence>
<gene>
    <name evidence="8" type="ORF">AU210_004763</name>
</gene>
<dbReference type="InterPro" id="IPR052337">
    <property type="entry name" value="SAT4-like"/>
</dbReference>
<sequence>MSGWTYNAPSGSPTDGPQITSIAVVFTAVALLTVLLRVYVRGFMLKSVGADDWIIIVTWIASCGFAVVTVIQTKWGLGLKKLDDLPPQNYYNFMLVSPLYSINHLSKANAICSYNSWARHCKIDSSCDTEHLLTDDESYISSILGFKLSLLISYLRFMASGIWYKVTVGVAVACTLFHLSFLIAQINLCTPVRKQWDLSITHGSCLKGVPMYTTMASITIVFDVVVMMLPFPTLLKLQMPNRKKVVLLGLFAMGIFISIIQIVRIQTIKSLSNLLDSASLIKWSMVENNLGIIVACVPTLAPLVRYFSEQSRVGSRSRSKSQNNSGYALQSTYRKNLSRRSGLQPLGSGVDEQIGDSAEDILAKEDGIMRKTEIVISSAQGPLDRGELTPGQYHGR</sequence>
<keyword evidence="3 6" id="KW-1133">Transmembrane helix</keyword>
<feature type="transmembrane region" description="Helical" evidence="6">
    <location>
        <begin position="20"/>
        <end position="40"/>
    </location>
</feature>
<accession>A0A2H3HUK4</accession>